<dbReference type="SUPFAM" id="SSF55383">
    <property type="entry name" value="Copper amine oxidase, domain N"/>
    <property type="match status" value="1"/>
</dbReference>
<feature type="coiled-coil region" evidence="1">
    <location>
        <begin position="238"/>
        <end position="265"/>
    </location>
</feature>
<sequence length="461" mass="48567">MKLRNYLPGLGAALVLTAALTGSAMAAEAPAGISVQLDGKNLTFTDAVPQARDNRTFLPFRAVFEAMGAVVTNDGNVITATRDGKTLTMTVGSATATLEENGETTTITMDVAPYVDSTTWRTYVPVRFAAQAFGCNVGWDQEAMTAVIVDVDHLLGDTTYELMDNYFAYLQTQTQSSNQSMTGDVDLSLFLDSSLTGAEDVDMAVTGSLTGVSSQTAAQVKMDLDLSDLAGLAAGDPASMTAEELKALEETLANLELEVRMDLDKGTYYMYLPFAAGEGESGWYSMDLNGLFAQSGLDMAQLMTMAQQNITMSDVLRQSLSAIEITDSATGYAMLTQSADVFAKLYGDDAFTKSGNTYTATYTESADGADITCTTTLTAQGDDIVSMTMKMSATAEGMEMGMDMTASAAESNVAMTMDLGGLITLDLSVNMDMSATTQLPEIALPAGVNATPIDLGISPAA</sequence>
<reference evidence="4" key="1">
    <citation type="journal article" date="2021" name="PeerJ">
        <title>Extensive microbial diversity within the chicken gut microbiome revealed by metagenomics and culture.</title>
        <authorList>
            <person name="Gilroy R."/>
            <person name="Ravi A."/>
            <person name="Getino M."/>
            <person name="Pursley I."/>
            <person name="Horton D.L."/>
            <person name="Alikhan N.F."/>
            <person name="Baker D."/>
            <person name="Gharbi K."/>
            <person name="Hall N."/>
            <person name="Watson M."/>
            <person name="Adriaenssens E.M."/>
            <person name="Foster-Nyarko E."/>
            <person name="Jarju S."/>
            <person name="Secka A."/>
            <person name="Antonio M."/>
            <person name="Oren A."/>
            <person name="Chaudhuri R.R."/>
            <person name="La Ragione R."/>
            <person name="Hildebrand F."/>
            <person name="Pallen M.J."/>
        </authorList>
    </citation>
    <scope>NUCLEOTIDE SEQUENCE</scope>
    <source>
        <strain evidence="4">CHK189-11263</strain>
    </source>
</reference>
<dbReference type="InterPro" id="IPR012854">
    <property type="entry name" value="Cu_amine_oxidase-like_N"/>
</dbReference>
<evidence type="ECO:0000313" key="4">
    <source>
        <dbReference type="EMBL" id="HJB56259.1"/>
    </source>
</evidence>
<dbReference type="Proteomes" id="UP000824208">
    <property type="component" value="Unassembled WGS sequence"/>
</dbReference>
<evidence type="ECO:0000256" key="2">
    <source>
        <dbReference type="SAM" id="SignalP"/>
    </source>
</evidence>
<evidence type="ECO:0000259" key="3">
    <source>
        <dbReference type="Pfam" id="PF07833"/>
    </source>
</evidence>
<comment type="caution">
    <text evidence="4">The sequence shown here is derived from an EMBL/GenBank/DDBJ whole genome shotgun (WGS) entry which is preliminary data.</text>
</comment>
<dbReference type="Pfam" id="PF07833">
    <property type="entry name" value="Cu_amine_oxidN1"/>
    <property type="match status" value="1"/>
</dbReference>
<dbReference type="AlphaFoldDB" id="A0A9D2MAC1"/>
<protein>
    <recommendedName>
        <fullName evidence="3">Copper amine oxidase-like N-terminal domain-containing protein</fullName>
    </recommendedName>
</protein>
<dbReference type="EMBL" id="DWYC01000018">
    <property type="protein sequence ID" value="HJB56259.1"/>
    <property type="molecule type" value="Genomic_DNA"/>
</dbReference>
<dbReference type="Gene3D" id="3.30.457.10">
    <property type="entry name" value="Copper amine oxidase-like, N-terminal domain"/>
    <property type="match status" value="1"/>
</dbReference>
<keyword evidence="1" id="KW-0175">Coiled coil</keyword>
<gene>
    <name evidence="4" type="ORF">H9714_01765</name>
</gene>
<keyword evidence="2" id="KW-0732">Signal</keyword>
<evidence type="ECO:0000256" key="1">
    <source>
        <dbReference type="SAM" id="Coils"/>
    </source>
</evidence>
<proteinExistence type="predicted"/>
<evidence type="ECO:0000313" key="5">
    <source>
        <dbReference type="Proteomes" id="UP000824208"/>
    </source>
</evidence>
<reference evidence="4" key="2">
    <citation type="submission" date="2021-04" db="EMBL/GenBank/DDBJ databases">
        <authorList>
            <person name="Gilroy R."/>
        </authorList>
    </citation>
    <scope>NUCLEOTIDE SEQUENCE</scope>
    <source>
        <strain evidence="4">CHK189-11263</strain>
    </source>
</reference>
<name>A0A9D2MAC1_9FIRM</name>
<feature type="domain" description="Copper amine oxidase-like N-terminal" evidence="3">
    <location>
        <begin position="37"/>
        <end position="147"/>
    </location>
</feature>
<feature type="chain" id="PRO_5039198801" description="Copper amine oxidase-like N-terminal domain-containing protein" evidence="2">
    <location>
        <begin position="27"/>
        <end position="461"/>
    </location>
</feature>
<feature type="signal peptide" evidence="2">
    <location>
        <begin position="1"/>
        <end position="26"/>
    </location>
</feature>
<organism evidence="4 5">
    <name type="scientific">Candidatus Flavonifractor intestinipullorum</name>
    <dbReference type="NCBI Taxonomy" id="2838587"/>
    <lineage>
        <taxon>Bacteria</taxon>
        <taxon>Bacillati</taxon>
        <taxon>Bacillota</taxon>
        <taxon>Clostridia</taxon>
        <taxon>Eubacteriales</taxon>
        <taxon>Oscillospiraceae</taxon>
        <taxon>Flavonifractor</taxon>
    </lineage>
</organism>
<accession>A0A9D2MAC1</accession>
<dbReference type="InterPro" id="IPR036582">
    <property type="entry name" value="Mao_N_sf"/>
</dbReference>